<evidence type="ECO:0000256" key="10">
    <source>
        <dbReference type="ARBA" id="ARBA00023136"/>
    </source>
</evidence>
<organism evidence="13 14">
    <name type="scientific">Lasiosphaeria hispida</name>
    <dbReference type="NCBI Taxonomy" id="260671"/>
    <lineage>
        <taxon>Eukaryota</taxon>
        <taxon>Fungi</taxon>
        <taxon>Dikarya</taxon>
        <taxon>Ascomycota</taxon>
        <taxon>Pezizomycotina</taxon>
        <taxon>Sordariomycetes</taxon>
        <taxon>Sordariomycetidae</taxon>
        <taxon>Sordariales</taxon>
        <taxon>Lasiosphaeriaceae</taxon>
        <taxon>Lasiosphaeria</taxon>
    </lineage>
</organism>
<dbReference type="Pfam" id="PF13692">
    <property type="entry name" value="Glyco_trans_1_4"/>
    <property type="match status" value="1"/>
</dbReference>
<evidence type="ECO:0000256" key="9">
    <source>
        <dbReference type="ARBA" id="ARBA00022989"/>
    </source>
</evidence>
<comment type="pathway">
    <text evidence="2">Protein modification; protein glycosylation.</text>
</comment>
<accession>A0AAJ0HIT3</accession>
<dbReference type="EC" id="2.4.1.142" evidence="3"/>
<evidence type="ECO:0000256" key="6">
    <source>
        <dbReference type="ARBA" id="ARBA00022679"/>
    </source>
</evidence>
<evidence type="ECO:0000256" key="1">
    <source>
        <dbReference type="ARBA" id="ARBA00004389"/>
    </source>
</evidence>
<evidence type="ECO:0000256" key="2">
    <source>
        <dbReference type="ARBA" id="ARBA00004922"/>
    </source>
</evidence>
<dbReference type="FunFam" id="3.40.50.2000:FF:000162">
    <property type="entry name" value="Beta-1,4-mannosyltransferase (Alg1), putative"/>
    <property type="match status" value="1"/>
</dbReference>
<evidence type="ECO:0000256" key="4">
    <source>
        <dbReference type="ARBA" id="ARBA00015841"/>
    </source>
</evidence>
<dbReference type="EMBL" id="JAUIQD010000004">
    <property type="protein sequence ID" value="KAK3353431.1"/>
    <property type="molecule type" value="Genomic_DNA"/>
</dbReference>
<gene>
    <name evidence="13" type="ORF">B0T25DRAFT_623393</name>
</gene>
<evidence type="ECO:0000256" key="12">
    <source>
        <dbReference type="SAM" id="Phobius"/>
    </source>
</evidence>
<keyword evidence="6 13" id="KW-0808">Transferase</keyword>
<evidence type="ECO:0000313" key="14">
    <source>
        <dbReference type="Proteomes" id="UP001275084"/>
    </source>
</evidence>
<dbReference type="AlphaFoldDB" id="A0AAJ0HIT3"/>
<dbReference type="GO" id="GO:0004578">
    <property type="term" value="F:chitobiosyldiphosphodolichol beta-mannosyltransferase activity"/>
    <property type="evidence" value="ECO:0007669"/>
    <property type="project" value="UniProtKB-EC"/>
</dbReference>
<reference evidence="13" key="2">
    <citation type="submission" date="2023-06" db="EMBL/GenBank/DDBJ databases">
        <authorList>
            <consortium name="Lawrence Berkeley National Laboratory"/>
            <person name="Haridas S."/>
            <person name="Hensen N."/>
            <person name="Bonometti L."/>
            <person name="Westerberg I."/>
            <person name="Brannstrom I.O."/>
            <person name="Guillou S."/>
            <person name="Cros-Aarteil S."/>
            <person name="Calhoun S."/>
            <person name="Kuo A."/>
            <person name="Mondo S."/>
            <person name="Pangilinan J."/>
            <person name="Riley R."/>
            <person name="Labutti K."/>
            <person name="Andreopoulos B."/>
            <person name="Lipzen A."/>
            <person name="Chen C."/>
            <person name="Yanf M."/>
            <person name="Daum C."/>
            <person name="Ng V."/>
            <person name="Clum A."/>
            <person name="Steindorff A."/>
            <person name="Ohm R."/>
            <person name="Martin F."/>
            <person name="Silar P."/>
            <person name="Natvig D."/>
            <person name="Lalanne C."/>
            <person name="Gautier V."/>
            <person name="Ament-Velasquez S.L."/>
            <person name="Kruys A."/>
            <person name="Hutchinson M.I."/>
            <person name="Powell A.J."/>
            <person name="Barry K."/>
            <person name="Miller A.N."/>
            <person name="Grigoriev I.V."/>
            <person name="Debuchy R."/>
            <person name="Gladieux P."/>
            <person name="Thoren M.H."/>
            <person name="Johannesson H."/>
        </authorList>
    </citation>
    <scope>NUCLEOTIDE SEQUENCE</scope>
    <source>
        <strain evidence="13">CBS 955.72</strain>
    </source>
</reference>
<evidence type="ECO:0000256" key="11">
    <source>
        <dbReference type="ARBA" id="ARBA00024899"/>
    </source>
</evidence>
<keyword evidence="7 12" id="KW-0812">Transmembrane</keyword>
<keyword evidence="5" id="KW-0328">Glycosyltransferase</keyword>
<dbReference type="PANTHER" id="PTHR13036:SF0">
    <property type="entry name" value="CHITOBIOSYLDIPHOSPHODOLICHOL BETA-MANNOSYLTRANSFERASE"/>
    <property type="match status" value="1"/>
</dbReference>
<comment type="function">
    <text evidence="11">Participates in the formation of the lipid-linked precursor oligosaccharide for N-glycosylation. Involved in assembling the dolichol-pyrophosphate-GlcNAc(2)-Man(5) intermediate on the cytoplasmic surface of the ER.</text>
</comment>
<sequence length="458" mass="49931">MAVILIYPLILCILGLVAWVVYLVVSPSQYDGPPPGSGKGSVLAHVLVLGDIGRSPRMTYHALSIAKHGGIVNLIGYLESPPHPDVLNNPNITISPLPPPPRRPQSIPFIVFAPWKVLLQVYHLAWLLAYGLKPAQWIIVQNPPSIPTLAIASLVCRLRNTKLMIDWHNYGWTILSGTRGARHPLVRLSKIYECYFGRLGFFHLTVTHAMARQLRRPPYSITQPMIPVHDRPASIFQPITNPSTRKEVLTRVLPDAEKALVPRLLDGTMRLVVSSTSWTPDEDFSILLDALTQYAATSDTTPTPVLAIITGKGPQKAMYLDQIAALTAVGRLPNVRIATAFLPFADYAALLACADLGVCLHMSSSGVDLPMKVVDMFGAGLPVAAYAGYESVGELVKEGENGRGFETAGELAGILVHLLGDGGEGELERLRKGAFKEGKRRWDEEWDGKVGIIMGLVS</sequence>
<keyword evidence="14" id="KW-1185">Reference proteome</keyword>
<evidence type="ECO:0000256" key="8">
    <source>
        <dbReference type="ARBA" id="ARBA00022824"/>
    </source>
</evidence>
<feature type="transmembrane region" description="Helical" evidence="12">
    <location>
        <begin position="6"/>
        <end position="25"/>
    </location>
</feature>
<comment type="subcellular location">
    <subcellularLocation>
        <location evidence="1">Endoplasmic reticulum membrane</location>
        <topology evidence="1">Single-pass membrane protein</topology>
    </subcellularLocation>
</comment>
<dbReference type="SUPFAM" id="SSF53756">
    <property type="entry name" value="UDP-Glycosyltransferase/glycogen phosphorylase"/>
    <property type="match status" value="1"/>
</dbReference>
<dbReference type="Gene3D" id="3.40.50.2000">
    <property type="entry name" value="Glycogen Phosphorylase B"/>
    <property type="match status" value="1"/>
</dbReference>
<evidence type="ECO:0000256" key="3">
    <source>
        <dbReference type="ARBA" id="ARBA00012611"/>
    </source>
</evidence>
<protein>
    <recommendedName>
        <fullName evidence="4">Chitobiosyldiphosphodolichol beta-mannosyltransferase</fullName>
        <ecNumber evidence="3">2.4.1.142</ecNumber>
    </recommendedName>
</protein>
<name>A0AAJ0HIT3_9PEZI</name>
<comment type="caution">
    <text evidence="13">The sequence shown here is derived from an EMBL/GenBank/DDBJ whole genome shotgun (WGS) entry which is preliminary data.</text>
</comment>
<dbReference type="GO" id="GO:0005789">
    <property type="term" value="C:endoplasmic reticulum membrane"/>
    <property type="evidence" value="ECO:0007669"/>
    <property type="project" value="UniProtKB-SubCell"/>
</dbReference>
<proteinExistence type="predicted"/>
<keyword evidence="10 12" id="KW-0472">Membrane</keyword>
<evidence type="ECO:0000313" key="13">
    <source>
        <dbReference type="EMBL" id="KAK3353431.1"/>
    </source>
</evidence>
<evidence type="ECO:0000256" key="5">
    <source>
        <dbReference type="ARBA" id="ARBA00022676"/>
    </source>
</evidence>
<dbReference type="PANTHER" id="PTHR13036">
    <property type="entry name" value="BETA1,4 MANNOSYLTRANSFERASE"/>
    <property type="match status" value="1"/>
</dbReference>
<keyword evidence="9 12" id="KW-1133">Transmembrane helix</keyword>
<dbReference type="InterPro" id="IPR026051">
    <property type="entry name" value="ALG1-like"/>
</dbReference>
<keyword evidence="8" id="KW-0256">Endoplasmic reticulum</keyword>
<dbReference type="Proteomes" id="UP001275084">
    <property type="component" value="Unassembled WGS sequence"/>
</dbReference>
<evidence type="ECO:0000256" key="7">
    <source>
        <dbReference type="ARBA" id="ARBA00022692"/>
    </source>
</evidence>
<reference evidence="13" key="1">
    <citation type="journal article" date="2023" name="Mol. Phylogenet. Evol.">
        <title>Genome-scale phylogeny and comparative genomics of the fungal order Sordariales.</title>
        <authorList>
            <person name="Hensen N."/>
            <person name="Bonometti L."/>
            <person name="Westerberg I."/>
            <person name="Brannstrom I.O."/>
            <person name="Guillou S."/>
            <person name="Cros-Aarteil S."/>
            <person name="Calhoun S."/>
            <person name="Haridas S."/>
            <person name="Kuo A."/>
            <person name="Mondo S."/>
            <person name="Pangilinan J."/>
            <person name="Riley R."/>
            <person name="LaButti K."/>
            <person name="Andreopoulos B."/>
            <person name="Lipzen A."/>
            <person name="Chen C."/>
            <person name="Yan M."/>
            <person name="Daum C."/>
            <person name="Ng V."/>
            <person name="Clum A."/>
            <person name="Steindorff A."/>
            <person name="Ohm R.A."/>
            <person name="Martin F."/>
            <person name="Silar P."/>
            <person name="Natvig D.O."/>
            <person name="Lalanne C."/>
            <person name="Gautier V."/>
            <person name="Ament-Velasquez S.L."/>
            <person name="Kruys A."/>
            <person name="Hutchinson M.I."/>
            <person name="Powell A.J."/>
            <person name="Barry K."/>
            <person name="Miller A.N."/>
            <person name="Grigoriev I.V."/>
            <person name="Debuchy R."/>
            <person name="Gladieux P."/>
            <person name="Hiltunen Thoren M."/>
            <person name="Johannesson H."/>
        </authorList>
    </citation>
    <scope>NUCLEOTIDE SEQUENCE</scope>
    <source>
        <strain evidence="13">CBS 955.72</strain>
    </source>
</reference>